<dbReference type="EMBL" id="CP012036">
    <property type="protein sequence ID" value="ALF52686.1"/>
    <property type="molecule type" value="Genomic_DNA"/>
</dbReference>
<dbReference type="AlphaFoldDB" id="A0A0M4TJ42"/>
<evidence type="ECO:0008006" key="3">
    <source>
        <dbReference type="Google" id="ProtNLM"/>
    </source>
</evidence>
<evidence type="ECO:0000313" key="2">
    <source>
        <dbReference type="Proteomes" id="UP000062645"/>
    </source>
</evidence>
<dbReference type="PATRIC" id="fig|224013.5.peg.1755"/>
<dbReference type="OrthoDB" id="427149at2"/>
<organism evidence="1 2">
    <name type="scientific">Nostoc piscinale CENA21</name>
    <dbReference type="NCBI Taxonomy" id="224013"/>
    <lineage>
        <taxon>Bacteria</taxon>
        <taxon>Bacillati</taxon>
        <taxon>Cyanobacteriota</taxon>
        <taxon>Cyanophyceae</taxon>
        <taxon>Nostocales</taxon>
        <taxon>Nostocaceae</taxon>
        <taxon>Nostoc</taxon>
    </lineage>
</organism>
<reference evidence="2" key="1">
    <citation type="submission" date="2015-07" db="EMBL/GenBank/DDBJ databases">
        <title>Genome Of Nitrogen-Fixing Cyanobacterium Nostoc piscinale CENA21 From Solimoes/Amazon River Floodplain Sediments And Comparative Genomics To Uncover Biosynthetic Natural Products Potential.</title>
        <authorList>
            <person name="Leao T.F."/>
            <person name="Leao P.N."/>
            <person name="Guimaraes P.I."/>
            <person name="de Melo A.G.C."/>
            <person name="Ramos R.T.J."/>
            <person name="Silva A."/>
            <person name="Fiore M.F."/>
            <person name="Schneider M.P.C."/>
        </authorList>
    </citation>
    <scope>NUCLEOTIDE SEQUENCE [LARGE SCALE GENOMIC DNA]</scope>
    <source>
        <strain evidence="2">CENA21</strain>
    </source>
</reference>
<proteinExistence type="predicted"/>
<keyword evidence="2" id="KW-1185">Reference proteome</keyword>
<reference evidence="1 2" key="2">
    <citation type="journal article" date="2016" name="Genome Announc.">
        <title>Draft Genome Sequence of the N2-Fixing Cyanobacterium Nostoc piscinale CENA21, Isolated from the Brazilian Amazon Floodplain.</title>
        <authorList>
            <person name="Leao T."/>
            <person name="Guimaraes P.I."/>
            <person name="de Melo A.G."/>
            <person name="Ramos R.T."/>
            <person name="Leao P.N."/>
            <person name="Silva A."/>
            <person name="Fiore M.F."/>
            <person name="Schneider M.P."/>
        </authorList>
    </citation>
    <scope>NUCLEOTIDE SEQUENCE [LARGE SCALE GENOMIC DNA]</scope>
    <source>
        <strain evidence="1 2">CENA21</strain>
    </source>
</reference>
<sequence length="94" mass="9296">MVKMNVSAINPVGSELFTDSENFLEDLTDTEAMAVQGGEGALFLPYIAFGQKFLEYSVNGFAIANIASIAKSFSAAGIGGAGGDAGGAGGAGAA</sequence>
<protein>
    <recommendedName>
        <fullName evidence="3">Bacteriocin</fullName>
    </recommendedName>
</protein>
<accession>A0A0M4TJ42</accession>
<dbReference type="Proteomes" id="UP000062645">
    <property type="component" value="Chromosome"/>
</dbReference>
<name>A0A0M4TJ42_9NOSO</name>
<dbReference type="KEGG" id="npz:ACX27_07210"/>
<gene>
    <name evidence="1" type="ORF">ACX27_07210</name>
</gene>
<evidence type="ECO:0000313" key="1">
    <source>
        <dbReference type="EMBL" id="ALF52686.1"/>
    </source>
</evidence>
<dbReference type="RefSeq" id="WP_144427413.1">
    <property type="nucleotide sequence ID" value="NZ_CP012036.1"/>
</dbReference>